<dbReference type="EMBL" id="VCBC01000007">
    <property type="protein sequence ID" value="TLU65299.1"/>
    <property type="molecule type" value="Genomic_DNA"/>
</dbReference>
<dbReference type="OrthoDB" id="9814116at2"/>
<dbReference type="Proteomes" id="UP000307790">
    <property type="component" value="Unassembled WGS sequence"/>
</dbReference>
<proteinExistence type="predicted"/>
<name>A0A5R9IL35_9GAMM</name>
<accession>A0A5R9IL35</accession>
<evidence type="ECO:0000313" key="2">
    <source>
        <dbReference type="Proteomes" id="UP000307790"/>
    </source>
</evidence>
<dbReference type="AlphaFoldDB" id="A0A5R9IL35"/>
<reference evidence="1 2" key="1">
    <citation type="submission" date="2019-05" db="EMBL/GenBank/DDBJ databases">
        <title>Genome sequences of Thalassotalea litorea 1K03283.</title>
        <authorList>
            <person name="Zhang D."/>
        </authorList>
    </citation>
    <scope>NUCLEOTIDE SEQUENCE [LARGE SCALE GENOMIC DNA]</scope>
    <source>
        <strain evidence="1 2">MCCC 1K03283</strain>
    </source>
</reference>
<comment type="caution">
    <text evidence="1">The sequence shown here is derived from an EMBL/GenBank/DDBJ whole genome shotgun (WGS) entry which is preliminary data.</text>
</comment>
<gene>
    <name evidence="1" type="ORF">FE810_08385</name>
</gene>
<protein>
    <submittedName>
        <fullName evidence="1">Uncharacterized protein</fullName>
    </submittedName>
</protein>
<sequence length="84" mass="9465">MARILKELFLYTADESHQTNHAADKDGYAICSENIHLDDEFVYLATGAITCSECAEIIRVCKGIQNSEILDTVNEHSFARIHIH</sequence>
<keyword evidence="2" id="KW-1185">Reference proteome</keyword>
<evidence type="ECO:0000313" key="1">
    <source>
        <dbReference type="EMBL" id="TLU65299.1"/>
    </source>
</evidence>
<dbReference type="RefSeq" id="WP_138319602.1">
    <property type="nucleotide sequence ID" value="NZ_VCBC01000007.1"/>
</dbReference>
<organism evidence="1 2">
    <name type="scientific">Thalassotalea litorea</name>
    <dbReference type="NCBI Taxonomy" id="2020715"/>
    <lineage>
        <taxon>Bacteria</taxon>
        <taxon>Pseudomonadati</taxon>
        <taxon>Pseudomonadota</taxon>
        <taxon>Gammaproteobacteria</taxon>
        <taxon>Alteromonadales</taxon>
        <taxon>Colwelliaceae</taxon>
        <taxon>Thalassotalea</taxon>
    </lineage>
</organism>